<dbReference type="InterPro" id="IPR006139">
    <property type="entry name" value="D-isomer_2_OHA_DH_cat_dom"/>
</dbReference>
<name>A0A814ZM42_9BILA</name>
<dbReference type="EMBL" id="CAJOBC010012156">
    <property type="protein sequence ID" value="CAF4011086.1"/>
    <property type="molecule type" value="Genomic_DNA"/>
</dbReference>
<evidence type="ECO:0000313" key="4">
    <source>
        <dbReference type="EMBL" id="CAF3856348.1"/>
    </source>
</evidence>
<evidence type="ECO:0000259" key="1">
    <source>
        <dbReference type="Pfam" id="PF00389"/>
    </source>
</evidence>
<dbReference type="SUPFAM" id="SSF52283">
    <property type="entry name" value="Formate/glycerate dehydrogenase catalytic domain-like"/>
    <property type="match status" value="1"/>
</dbReference>
<feature type="domain" description="D-isomer specific 2-hydroxyacid dehydrogenase catalytic" evidence="1">
    <location>
        <begin position="15"/>
        <end position="104"/>
    </location>
</feature>
<reference evidence="3" key="1">
    <citation type="submission" date="2021-02" db="EMBL/GenBank/DDBJ databases">
        <authorList>
            <person name="Nowell W R."/>
        </authorList>
    </citation>
    <scope>NUCLEOTIDE SEQUENCE</scope>
</reference>
<dbReference type="EMBL" id="CAJNOQ010010189">
    <property type="protein sequence ID" value="CAF1245299.1"/>
    <property type="molecule type" value="Genomic_DNA"/>
</dbReference>
<dbReference type="OrthoDB" id="298012at2759"/>
<evidence type="ECO:0000313" key="6">
    <source>
        <dbReference type="Proteomes" id="UP000663829"/>
    </source>
</evidence>
<dbReference type="EMBL" id="CAJOBA010009656">
    <property type="protein sequence ID" value="CAF3856348.1"/>
    <property type="molecule type" value="Genomic_DNA"/>
</dbReference>
<dbReference type="GO" id="GO:0016616">
    <property type="term" value="F:oxidoreductase activity, acting on the CH-OH group of donors, NAD or NADP as acceptor"/>
    <property type="evidence" value="ECO:0007669"/>
    <property type="project" value="InterPro"/>
</dbReference>
<comment type="caution">
    <text evidence="3">The sequence shown here is derived from an EMBL/GenBank/DDBJ whole genome shotgun (WGS) entry which is preliminary data.</text>
</comment>
<dbReference type="EMBL" id="CAJNOK010009639">
    <property type="protein sequence ID" value="CAF1094905.1"/>
    <property type="molecule type" value="Genomic_DNA"/>
</dbReference>
<dbReference type="Proteomes" id="UP000681722">
    <property type="component" value="Unassembled WGS sequence"/>
</dbReference>
<keyword evidence="6" id="KW-1185">Reference proteome</keyword>
<evidence type="ECO:0000313" key="3">
    <source>
        <dbReference type="EMBL" id="CAF1245299.1"/>
    </source>
</evidence>
<organism evidence="3 6">
    <name type="scientific">Didymodactylos carnosus</name>
    <dbReference type="NCBI Taxonomy" id="1234261"/>
    <lineage>
        <taxon>Eukaryota</taxon>
        <taxon>Metazoa</taxon>
        <taxon>Spiralia</taxon>
        <taxon>Gnathifera</taxon>
        <taxon>Rotifera</taxon>
        <taxon>Eurotatoria</taxon>
        <taxon>Bdelloidea</taxon>
        <taxon>Philodinida</taxon>
        <taxon>Philodinidae</taxon>
        <taxon>Didymodactylos</taxon>
    </lineage>
</organism>
<dbReference type="Proteomes" id="UP000663829">
    <property type="component" value="Unassembled WGS sequence"/>
</dbReference>
<accession>A0A814ZM42</accession>
<dbReference type="Proteomes" id="UP000682733">
    <property type="component" value="Unassembled WGS sequence"/>
</dbReference>
<dbReference type="Pfam" id="PF00389">
    <property type="entry name" value="2-Hacid_dh"/>
    <property type="match status" value="1"/>
</dbReference>
<evidence type="ECO:0000313" key="5">
    <source>
        <dbReference type="EMBL" id="CAF4011086.1"/>
    </source>
</evidence>
<sequence>MTSQLPRLLINQLIPEQFLKQLSQKFTIDYHHQPPLNRQELLTTIKDNCPNAILFTGSSMVIDKELLEHTNSNLKALSTISVGYNHIDINECEKRNIPVGYTPGQ</sequence>
<dbReference type="Gene3D" id="3.40.50.720">
    <property type="entry name" value="NAD(P)-binding Rossmann-like Domain"/>
    <property type="match status" value="1"/>
</dbReference>
<dbReference type="GO" id="GO:0051287">
    <property type="term" value="F:NAD binding"/>
    <property type="evidence" value="ECO:0007669"/>
    <property type="project" value="InterPro"/>
</dbReference>
<dbReference type="Proteomes" id="UP000677228">
    <property type="component" value="Unassembled WGS sequence"/>
</dbReference>
<protein>
    <recommendedName>
        <fullName evidence="1">D-isomer specific 2-hydroxyacid dehydrogenase catalytic domain-containing protein</fullName>
    </recommendedName>
</protein>
<dbReference type="AlphaFoldDB" id="A0A814ZM42"/>
<evidence type="ECO:0000313" key="2">
    <source>
        <dbReference type="EMBL" id="CAF1094905.1"/>
    </source>
</evidence>
<proteinExistence type="predicted"/>
<gene>
    <name evidence="3" type="ORF">GPM918_LOCUS25862</name>
    <name evidence="2" type="ORF">OVA965_LOCUS19001</name>
    <name evidence="5" type="ORF">SRO942_LOCUS25925</name>
    <name evidence="4" type="ORF">TMI583_LOCUS19012</name>
</gene>